<comment type="caution">
    <text evidence="1">The sequence shown here is derived from an EMBL/GenBank/DDBJ whole genome shotgun (WGS) entry which is preliminary data.</text>
</comment>
<dbReference type="EMBL" id="MDYQ01000128">
    <property type="protein sequence ID" value="PRP81267.1"/>
    <property type="molecule type" value="Genomic_DNA"/>
</dbReference>
<proteinExistence type="predicted"/>
<name>A0A2P6NBF3_9EUKA</name>
<organism evidence="1 2">
    <name type="scientific">Planoprotostelium fungivorum</name>
    <dbReference type="NCBI Taxonomy" id="1890364"/>
    <lineage>
        <taxon>Eukaryota</taxon>
        <taxon>Amoebozoa</taxon>
        <taxon>Evosea</taxon>
        <taxon>Variosea</taxon>
        <taxon>Cavosteliida</taxon>
        <taxon>Cavosteliaceae</taxon>
        <taxon>Planoprotostelium</taxon>
    </lineage>
</organism>
<dbReference type="Proteomes" id="UP000241769">
    <property type="component" value="Unassembled WGS sequence"/>
</dbReference>
<sequence length="90" mass="10274">MWDYQADLRGDPRIYVRRLLLRQIRSGRRMNQIWASDLCLGFRGVGAIEEGITRRSTNGTLLLWVSSESQEKRKCGAEDFAGALNSPFDP</sequence>
<dbReference type="InParanoid" id="A0A2P6NBF3"/>
<evidence type="ECO:0000313" key="2">
    <source>
        <dbReference type="Proteomes" id="UP000241769"/>
    </source>
</evidence>
<keyword evidence="2" id="KW-1185">Reference proteome</keyword>
<dbReference type="AlphaFoldDB" id="A0A2P6NBF3"/>
<accession>A0A2P6NBF3</accession>
<gene>
    <name evidence="1" type="ORF">PROFUN_04502</name>
</gene>
<protein>
    <submittedName>
        <fullName evidence="1">Uncharacterized protein</fullName>
    </submittedName>
</protein>
<reference evidence="1 2" key="1">
    <citation type="journal article" date="2018" name="Genome Biol. Evol.">
        <title>Multiple Roots of Fruiting Body Formation in Amoebozoa.</title>
        <authorList>
            <person name="Hillmann F."/>
            <person name="Forbes G."/>
            <person name="Novohradska S."/>
            <person name="Ferling I."/>
            <person name="Riege K."/>
            <person name="Groth M."/>
            <person name="Westermann M."/>
            <person name="Marz M."/>
            <person name="Spaller T."/>
            <person name="Winckler T."/>
            <person name="Schaap P."/>
            <person name="Glockner G."/>
        </authorList>
    </citation>
    <scope>NUCLEOTIDE SEQUENCE [LARGE SCALE GENOMIC DNA]</scope>
    <source>
        <strain evidence="1 2">Jena</strain>
    </source>
</reference>
<evidence type="ECO:0000313" key="1">
    <source>
        <dbReference type="EMBL" id="PRP81267.1"/>
    </source>
</evidence>